<proteinExistence type="inferred from homology"/>
<dbReference type="Pfam" id="PF18262">
    <property type="entry name" value="PhetRS_B1"/>
    <property type="match status" value="1"/>
</dbReference>
<feature type="domain" description="B5" evidence="16">
    <location>
        <begin position="284"/>
        <end position="362"/>
    </location>
</feature>
<dbReference type="InterPro" id="IPR041616">
    <property type="entry name" value="PheRS_beta_core"/>
</dbReference>
<dbReference type="CDD" id="cd00769">
    <property type="entry name" value="PheRS_beta_core"/>
    <property type="match status" value="1"/>
</dbReference>
<comment type="subcellular location">
    <subcellularLocation>
        <location evidence="2">Cytoplasm</location>
    </subcellularLocation>
</comment>
<organism evidence="17 18">
    <name type="scientific">Peltaster fructicola</name>
    <dbReference type="NCBI Taxonomy" id="286661"/>
    <lineage>
        <taxon>Eukaryota</taxon>
        <taxon>Fungi</taxon>
        <taxon>Dikarya</taxon>
        <taxon>Ascomycota</taxon>
        <taxon>Pezizomycotina</taxon>
        <taxon>Dothideomycetes</taxon>
        <taxon>Dothideomycetes incertae sedis</taxon>
        <taxon>Peltaster</taxon>
    </lineage>
</organism>
<dbReference type="GO" id="GO:0000287">
    <property type="term" value="F:magnesium ion binding"/>
    <property type="evidence" value="ECO:0007669"/>
    <property type="project" value="InterPro"/>
</dbReference>
<gene>
    <name evidence="17" type="ORF">AMS68_001157</name>
</gene>
<dbReference type="Gene3D" id="3.50.40.10">
    <property type="entry name" value="Phenylalanyl-trna Synthetase, Chain B, domain 3"/>
    <property type="match status" value="1"/>
</dbReference>
<dbReference type="GO" id="GO:0009328">
    <property type="term" value="C:phenylalanine-tRNA ligase complex"/>
    <property type="evidence" value="ECO:0007669"/>
    <property type="project" value="TreeGrafter"/>
</dbReference>
<evidence type="ECO:0000256" key="3">
    <source>
        <dbReference type="ARBA" id="ARBA00007438"/>
    </source>
</evidence>
<dbReference type="OrthoDB" id="1698572at2759"/>
<dbReference type="EC" id="6.1.1.20" evidence="5"/>
<dbReference type="InterPro" id="IPR009061">
    <property type="entry name" value="DNA-bd_dom_put_sf"/>
</dbReference>
<evidence type="ECO:0000256" key="15">
    <source>
        <dbReference type="ARBA" id="ARBA00049255"/>
    </source>
</evidence>
<evidence type="ECO:0000256" key="4">
    <source>
        <dbReference type="ARBA" id="ARBA00011209"/>
    </source>
</evidence>
<keyword evidence="18" id="KW-1185">Reference proteome</keyword>
<dbReference type="SUPFAM" id="SSF46955">
    <property type="entry name" value="Putative DNA-binding domain"/>
    <property type="match status" value="2"/>
</dbReference>
<dbReference type="PROSITE" id="PS51483">
    <property type="entry name" value="B5"/>
    <property type="match status" value="1"/>
</dbReference>
<dbReference type="GO" id="GO:0003723">
    <property type="term" value="F:RNA binding"/>
    <property type="evidence" value="ECO:0007669"/>
    <property type="project" value="InterPro"/>
</dbReference>
<accession>A0A6H0XMB6</accession>
<dbReference type="FunFam" id="3.30.56.10:FF:000004">
    <property type="entry name" value="Phenylalanyl-tRNA synthetase, beta subunit"/>
    <property type="match status" value="1"/>
</dbReference>
<dbReference type="Gene3D" id="3.30.56.10">
    <property type="match status" value="2"/>
</dbReference>
<comment type="similarity">
    <text evidence="3">Belongs to the phenylalanyl-tRNA synthetase beta subunit family. Type 2 subfamily.</text>
</comment>
<keyword evidence="11" id="KW-0460">Magnesium</keyword>
<sequence length="585" mass="65932">MPVLTVNRDALWEALGQKYDHEAFDQLCFEYGLEIDETTEDSYKLDIGANRYDLLCLEGLAMALGVFIGKKDVPIFKALPPKDGKMLEVTVQQETETVRPYFSAAVLRGVKLDAARYDSFIALQDKLHQNLARQRTLVAIGTHDLSTIQGPFTYEALPPQDIDFAPLNQTKSMKGNEIMEFYEKDSHLRRYLPIIRDKPRYPIIYDSKRTVLSMPPIINSNHSKITLDTRDIFIDITATDRTKLEVVNNIICAMFSQYCTEPFTVEQVKVISPHNNESRITPDLSPRQTTASASFINSVCGLKLSRDELCTKLARMSYSAIPSKTNDDLLDVAIPVTRADVFHQADIMEDVAVAYGFNNLPRHFPSTSSSVAAALPINKLGDIVRLESAMAGWSEVMPLILCSHDENYAWLNKSDDGKAVRLQNPKTAEYQIVRTSLIPGLLKTIRENRKHAVPMRIFEVSDVGFKDASLERRSRNERHFAACFYGKTSGFEQVHGLLDRVMLMLRSAFITREDGLAKPKLQGYFIEEVDDSTYLQGHAAAVYLQLAGQEPLRIGTFGILHPAVLKHFELPYPASTLELNLEVFL</sequence>
<dbReference type="GO" id="GO:0005524">
    <property type="term" value="F:ATP binding"/>
    <property type="evidence" value="ECO:0007669"/>
    <property type="project" value="UniProtKB-KW"/>
</dbReference>
<dbReference type="InterPro" id="IPR040659">
    <property type="entry name" value="PhetRS_B1"/>
</dbReference>
<dbReference type="PANTHER" id="PTHR10947:SF0">
    <property type="entry name" value="PHENYLALANINE--TRNA LIGASE BETA SUBUNIT"/>
    <property type="match status" value="1"/>
</dbReference>
<dbReference type="SMART" id="SM00873">
    <property type="entry name" value="B3_4"/>
    <property type="match status" value="1"/>
</dbReference>
<dbReference type="Proteomes" id="UP000503462">
    <property type="component" value="Chromosome 1"/>
</dbReference>
<dbReference type="Pfam" id="PF03483">
    <property type="entry name" value="B3_4"/>
    <property type="match status" value="1"/>
</dbReference>
<protein>
    <recommendedName>
        <fullName evidence="5">phenylalanine--tRNA ligase</fullName>
        <ecNumber evidence="5">6.1.1.20</ecNumber>
    </recommendedName>
    <alternativeName>
        <fullName evidence="14">Phenylalanyl-tRNA synthetase beta subunit</fullName>
    </alternativeName>
</protein>
<dbReference type="InterPro" id="IPR005147">
    <property type="entry name" value="tRNA_synthase_B5-dom"/>
</dbReference>
<dbReference type="InterPro" id="IPR005146">
    <property type="entry name" value="B3/B4_tRNA-bd"/>
</dbReference>
<dbReference type="InterPro" id="IPR045060">
    <property type="entry name" value="Phe-tRNA-ligase_IIc_bsu"/>
</dbReference>
<evidence type="ECO:0000256" key="5">
    <source>
        <dbReference type="ARBA" id="ARBA00012814"/>
    </source>
</evidence>
<keyword evidence="9" id="KW-0547">Nucleotide-binding</keyword>
<evidence type="ECO:0000256" key="8">
    <source>
        <dbReference type="ARBA" id="ARBA00022723"/>
    </source>
</evidence>
<comment type="catalytic activity">
    <reaction evidence="15">
        <text>tRNA(Phe) + L-phenylalanine + ATP = L-phenylalanyl-tRNA(Phe) + AMP + diphosphate + H(+)</text>
        <dbReference type="Rhea" id="RHEA:19413"/>
        <dbReference type="Rhea" id="RHEA-COMP:9668"/>
        <dbReference type="Rhea" id="RHEA-COMP:9699"/>
        <dbReference type="ChEBI" id="CHEBI:15378"/>
        <dbReference type="ChEBI" id="CHEBI:30616"/>
        <dbReference type="ChEBI" id="CHEBI:33019"/>
        <dbReference type="ChEBI" id="CHEBI:58095"/>
        <dbReference type="ChEBI" id="CHEBI:78442"/>
        <dbReference type="ChEBI" id="CHEBI:78531"/>
        <dbReference type="ChEBI" id="CHEBI:456215"/>
        <dbReference type="EC" id="6.1.1.20"/>
    </reaction>
</comment>
<dbReference type="InterPro" id="IPR045864">
    <property type="entry name" value="aa-tRNA-synth_II/BPL/LPL"/>
</dbReference>
<dbReference type="EMBL" id="CP051139">
    <property type="protein sequence ID" value="QIW95639.1"/>
    <property type="molecule type" value="Genomic_DNA"/>
</dbReference>
<evidence type="ECO:0000313" key="17">
    <source>
        <dbReference type="EMBL" id="QIW95639.1"/>
    </source>
</evidence>
<dbReference type="SUPFAM" id="SSF55681">
    <property type="entry name" value="Class II aaRS and biotin synthetases"/>
    <property type="match status" value="1"/>
</dbReference>
<dbReference type="Pfam" id="PF03484">
    <property type="entry name" value="B5"/>
    <property type="match status" value="1"/>
</dbReference>
<dbReference type="InterPro" id="IPR004531">
    <property type="entry name" value="Phe-tRNA-synth_IIc_bsu_arc_euk"/>
</dbReference>
<evidence type="ECO:0000256" key="13">
    <source>
        <dbReference type="ARBA" id="ARBA00023146"/>
    </source>
</evidence>
<keyword evidence="8" id="KW-0479">Metal-binding</keyword>
<dbReference type="FunFam" id="3.30.930.10:FF:000052">
    <property type="entry name" value="Phenylalanyl-tRNA synthetase, beta subunit"/>
    <property type="match status" value="1"/>
</dbReference>
<name>A0A6H0XMB6_9PEZI</name>
<dbReference type="GO" id="GO:0006432">
    <property type="term" value="P:phenylalanyl-tRNA aminoacylation"/>
    <property type="evidence" value="ECO:0007669"/>
    <property type="project" value="InterPro"/>
</dbReference>
<keyword evidence="7" id="KW-0436">Ligase</keyword>
<comment type="subunit">
    <text evidence="4">Tetramer of two alpha and two beta subunits.</text>
</comment>
<keyword evidence="12" id="KW-0648">Protein biosynthesis</keyword>
<dbReference type="FunFam" id="3.50.40.10:FF:000002">
    <property type="entry name" value="phenylalanine--tRNA ligase beta subunit"/>
    <property type="match status" value="1"/>
</dbReference>
<keyword evidence="13" id="KW-0030">Aminoacyl-tRNA synthetase</keyword>
<evidence type="ECO:0000256" key="14">
    <source>
        <dbReference type="ARBA" id="ARBA00033189"/>
    </source>
</evidence>
<keyword evidence="10" id="KW-0067">ATP-binding</keyword>
<evidence type="ECO:0000256" key="1">
    <source>
        <dbReference type="ARBA" id="ARBA00001946"/>
    </source>
</evidence>
<evidence type="ECO:0000259" key="16">
    <source>
        <dbReference type="PROSITE" id="PS51483"/>
    </source>
</evidence>
<evidence type="ECO:0000256" key="9">
    <source>
        <dbReference type="ARBA" id="ARBA00022741"/>
    </source>
</evidence>
<evidence type="ECO:0000256" key="10">
    <source>
        <dbReference type="ARBA" id="ARBA00022840"/>
    </source>
</evidence>
<evidence type="ECO:0000313" key="18">
    <source>
        <dbReference type="Proteomes" id="UP000503462"/>
    </source>
</evidence>
<evidence type="ECO:0000256" key="6">
    <source>
        <dbReference type="ARBA" id="ARBA00022490"/>
    </source>
</evidence>
<dbReference type="GO" id="GO:0004826">
    <property type="term" value="F:phenylalanine-tRNA ligase activity"/>
    <property type="evidence" value="ECO:0007669"/>
    <property type="project" value="UniProtKB-EC"/>
</dbReference>
<evidence type="ECO:0000256" key="2">
    <source>
        <dbReference type="ARBA" id="ARBA00004496"/>
    </source>
</evidence>
<evidence type="ECO:0000256" key="11">
    <source>
        <dbReference type="ARBA" id="ARBA00022842"/>
    </source>
</evidence>
<evidence type="ECO:0000256" key="7">
    <source>
        <dbReference type="ARBA" id="ARBA00022598"/>
    </source>
</evidence>
<comment type="cofactor">
    <cofactor evidence="1">
        <name>Mg(2+)</name>
        <dbReference type="ChEBI" id="CHEBI:18420"/>
    </cofactor>
</comment>
<keyword evidence="6" id="KW-0963">Cytoplasm</keyword>
<dbReference type="Gene3D" id="3.30.930.10">
    <property type="entry name" value="Bira Bifunctional Protein, Domain 2"/>
    <property type="match status" value="1"/>
</dbReference>
<dbReference type="InterPro" id="IPR020825">
    <property type="entry name" value="Phe-tRNA_synthase-like_B3/B4"/>
</dbReference>
<dbReference type="AlphaFoldDB" id="A0A6H0XMB6"/>
<dbReference type="SMART" id="SM00874">
    <property type="entry name" value="B5"/>
    <property type="match status" value="1"/>
</dbReference>
<reference evidence="17 18" key="1">
    <citation type="journal article" date="2016" name="Sci. Rep.">
        <title>Peltaster fructicola genome reveals evolution from an invasive phytopathogen to an ectophytic parasite.</title>
        <authorList>
            <person name="Xu C."/>
            <person name="Chen H."/>
            <person name="Gleason M.L."/>
            <person name="Xu J.R."/>
            <person name="Liu H."/>
            <person name="Zhang R."/>
            <person name="Sun G."/>
        </authorList>
    </citation>
    <scope>NUCLEOTIDE SEQUENCE [LARGE SCALE GENOMIC DNA]</scope>
    <source>
        <strain evidence="17 18">LNHT1506</strain>
    </source>
</reference>
<dbReference type="PANTHER" id="PTHR10947">
    <property type="entry name" value="PHENYLALANYL-TRNA SYNTHETASE BETA CHAIN AND LEUCINE-RICH REPEAT-CONTAINING PROTEIN 47"/>
    <property type="match status" value="1"/>
</dbReference>
<dbReference type="SUPFAM" id="SSF56037">
    <property type="entry name" value="PheT/TilS domain"/>
    <property type="match status" value="1"/>
</dbReference>
<dbReference type="NCBIfam" id="TIGR00471">
    <property type="entry name" value="pheT_arch"/>
    <property type="match status" value="1"/>
</dbReference>
<evidence type="ECO:0000256" key="12">
    <source>
        <dbReference type="ARBA" id="ARBA00022917"/>
    </source>
</evidence>
<dbReference type="Pfam" id="PF17759">
    <property type="entry name" value="tRNA_synthFbeta"/>
    <property type="match status" value="1"/>
</dbReference>